<organism evidence="1 2">
    <name type="scientific">Pedobacter psychroterrae</name>
    <dbReference type="NCBI Taxonomy" id="2530453"/>
    <lineage>
        <taxon>Bacteria</taxon>
        <taxon>Pseudomonadati</taxon>
        <taxon>Bacteroidota</taxon>
        <taxon>Sphingobacteriia</taxon>
        <taxon>Sphingobacteriales</taxon>
        <taxon>Sphingobacteriaceae</taxon>
        <taxon>Pedobacter</taxon>
    </lineage>
</organism>
<comment type="caution">
    <text evidence="1">The sequence shown here is derived from an EMBL/GenBank/DDBJ whole genome shotgun (WGS) entry which is preliminary data.</text>
</comment>
<reference evidence="1 2" key="1">
    <citation type="submission" date="2019-02" db="EMBL/GenBank/DDBJ databases">
        <title>Pedobacter sp. RP-1-14 sp. nov., isolated from Arctic soil.</title>
        <authorList>
            <person name="Dahal R.H."/>
        </authorList>
    </citation>
    <scope>NUCLEOTIDE SEQUENCE [LARGE SCALE GENOMIC DNA]</scope>
    <source>
        <strain evidence="1 2">RP-1-14</strain>
    </source>
</reference>
<evidence type="ECO:0000313" key="2">
    <source>
        <dbReference type="Proteomes" id="UP000293347"/>
    </source>
</evidence>
<evidence type="ECO:0000313" key="1">
    <source>
        <dbReference type="EMBL" id="TCC96786.1"/>
    </source>
</evidence>
<dbReference type="Proteomes" id="UP000293347">
    <property type="component" value="Unassembled WGS sequence"/>
</dbReference>
<proteinExistence type="predicted"/>
<protein>
    <submittedName>
        <fullName evidence="1">Uncharacterized protein</fullName>
    </submittedName>
</protein>
<accession>A0A4V2MK45</accession>
<dbReference type="AlphaFoldDB" id="A0A4V2MK45"/>
<keyword evidence="2" id="KW-1185">Reference proteome</keyword>
<gene>
    <name evidence="1" type="ORF">EZ437_20560</name>
</gene>
<dbReference type="EMBL" id="SJSL01000010">
    <property type="protein sequence ID" value="TCC96786.1"/>
    <property type="molecule type" value="Genomic_DNA"/>
</dbReference>
<sequence length="92" mass="10460">MASLQKHLLPSHISLYSALLLTYQKGGFANPFRITRRELMKLSSIRSFTTYHKRLEELIDIGCVVYSPSFDPVLASQIELLPIKIALSFYGD</sequence>
<name>A0A4V2MK45_9SPHI</name>